<feature type="compositionally biased region" description="Basic and acidic residues" evidence="1">
    <location>
        <begin position="83"/>
        <end position="92"/>
    </location>
</feature>
<gene>
    <name evidence="2" type="ORF">LCGC14_0877040</name>
</gene>
<accession>A0A0F9RMP6</accession>
<dbReference type="AlphaFoldDB" id="A0A0F9RMP6"/>
<sequence length="282" mass="30854">MSDFGLGSELDVFEAQEAAPAKEPAAGEPKKFVKEIDLGDGSGVQKFEADTEAELIDKLVEAHTNATKEIRKLQRAKPRVRPQKRERVVETERPFAEPVVSTQDDLDYATQLSVNPSKVFGRLFEASTGIKLADLRATKEQVGEMVSQMEEQSNAQAFVTATPEFLPGKKNSDILLGILEDEELPVTQQNLSYAYQQAMDGALLELPAAPLKPEPKPKAEGTVTKVKRTQTALSAADTGQKPVPAAEQAGALPDVNKLLEGNLEDARERIVREMHRQRQPAA</sequence>
<feature type="compositionally biased region" description="Basic residues" evidence="1">
    <location>
        <begin position="73"/>
        <end position="82"/>
    </location>
</feature>
<evidence type="ECO:0000256" key="1">
    <source>
        <dbReference type="SAM" id="MobiDB-lite"/>
    </source>
</evidence>
<protein>
    <submittedName>
        <fullName evidence="2">Uncharacterized protein</fullName>
    </submittedName>
</protein>
<dbReference type="EMBL" id="LAZR01002738">
    <property type="protein sequence ID" value="KKN26216.1"/>
    <property type="molecule type" value="Genomic_DNA"/>
</dbReference>
<name>A0A0F9RMP6_9ZZZZ</name>
<reference evidence="2" key="1">
    <citation type="journal article" date="2015" name="Nature">
        <title>Complex archaea that bridge the gap between prokaryotes and eukaryotes.</title>
        <authorList>
            <person name="Spang A."/>
            <person name="Saw J.H."/>
            <person name="Jorgensen S.L."/>
            <person name="Zaremba-Niedzwiedzka K."/>
            <person name="Martijn J."/>
            <person name="Lind A.E."/>
            <person name="van Eijk R."/>
            <person name="Schleper C."/>
            <person name="Guy L."/>
            <person name="Ettema T.J."/>
        </authorList>
    </citation>
    <scope>NUCLEOTIDE SEQUENCE</scope>
</reference>
<evidence type="ECO:0000313" key="2">
    <source>
        <dbReference type="EMBL" id="KKN26216.1"/>
    </source>
</evidence>
<organism evidence="2">
    <name type="scientific">marine sediment metagenome</name>
    <dbReference type="NCBI Taxonomy" id="412755"/>
    <lineage>
        <taxon>unclassified sequences</taxon>
        <taxon>metagenomes</taxon>
        <taxon>ecological metagenomes</taxon>
    </lineage>
</organism>
<proteinExistence type="predicted"/>
<feature type="region of interest" description="Disordered" evidence="1">
    <location>
        <begin position="212"/>
        <end position="252"/>
    </location>
</feature>
<comment type="caution">
    <text evidence="2">The sequence shown here is derived from an EMBL/GenBank/DDBJ whole genome shotgun (WGS) entry which is preliminary data.</text>
</comment>
<feature type="region of interest" description="Disordered" evidence="1">
    <location>
        <begin position="72"/>
        <end position="92"/>
    </location>
</feature>